<sequence length="103" mass="12201">MNQQISYLKWSPANSTENRLKSVMKDKHKTIGSEVMETILQEGYEFMKSESKRENHFNKMNQREMIPQTNLNPFLSTNYLEDLQIQENFLTPQNSNSQLKDNQ</sequence>
<dbReference type="AlphaFoldDB" id="A0A6C0CWA8"/>
<organism evidence="1">
    <name type="scientific">viral metagenome</name>
    <dbReference type="NCBI Taxonomy" id="1070528"/>
    <lineage>
        <taxon>unclassified sequences</taxon>
        <taxon>metagenomes</taxon>
        <taxon>organismal metagenomes</taxon>
    </lineage>
</organism>
<evidence type="ECO:0000313" key="1">
    <source>
        <dbReference type="EMBL" id="QHT08798.1"/>
    </source>
</evidence>
<accession>A0A6C0CWA8</accession>
<protein>
    <submittedName>
        <fullName evidence="1">Uncharacterized protein</fullName>
    </submittedName>
</protein>
<name>A0A6C0CWA8_9ZZZZ</name>
<dbReference type="EMBL" id="MN739501">
    <property type="protein sequence ID" value="QHT08798.1"/>
    <property type="molecule type" value="Genomic_DNA"/>
</dbReference>
<reference evidence="1" key="1">
    <citation type="journal article" date="2020" name="Nature">
        <title>Giant virus diversity and host interactions through global metagenomics.</title>
        <authorList>
            <person name="Schulz F."/>
            <person name="Roux S."/>
            <person name="Paez-Espino D."/>
            <person name="Jungbluth S."/>
            <person name="Walsh D.A."/>
            <person name="Denef V.J."/>
            <person name="McMahon K.D."/>
            <person name="Konstantinidis K.T."/>
            <person name="Eloe-Fadrosh E.A."/>
            <person name="Kyrpides N.C."/>
            <person name="Woyke T."/>
        </authorList>
    </citation>
    <scope>NUCLEOTIDE SEQUENCE</scope>
    <source>
        <strain evidence="1">GVMAG-M-3300023109-53</strain>
    </source>
</reference>
<proteinExistence type="predicted"/>